<feature type="transmembrane region" description="Helical" evidence="3">
    <location>
        <begin position="527"/>
        <end position="544"/>
    </location>
</feature>
<keyword evidence="2" id="KW-0560">Oxidoreductase</keyword>
<name>A0A9P7YBR0_9HELO</name>
<feature type="domain" description="3-beta hydroxysteroid dehydrogenase/isomerase" evidence="4">
    <location>
        <begin position="29"/>
        <end position="285"/>
    </location>
</feature>
<keyword evidence="6" id="KW-1185">Reference proteome</keyword>
<dbReference type="GO" id="GO:0006694">
    <property type="term" value="P:steroid biosynthetic process"/>
    <property type="evidence" value="ECO:0007669"/>
    <property type="project" value="InterPro"/>
</dbReference>
<proteinExistence type="inferred from homology"/>
<organism evidence="5 6">
    <name type="scientific">Amylocarpus encephaloides</name>
    <dbReference type="NCBI Taxonomy" id="45428"/>
    <lineage>
        <taxon>Eukaryota</taxon>
        <taxon>Fungi</taxon>
        <taxon>Dikarya</taxon>
        <taxon>Ascomycota</taxon>
        <taxon>Pezizomycotina</taxon>
        <taxon>Leotiomycetes</taxon>
        <taxon>Helotiales</taxon>
        <taxon>Helotiales incertae sedis</taxon>
        <taxon>Amylocarpus</taxon>
    </lineage>
</organism>
<dbReference type="Gene3D" id="3.40.50.720">
    <property type="entry name" value="NAD(P)-binding Rossmann-like Domain"/>
    <property type="match status" value="1"/>
</dbReference>
<sequence>MASSKTEAVKVEQPSTVAIPEELQLGTVLVVGGCGFLGHHVVKFLLAEPTCTAVVVMSRSPFQNRFEGVTHHIGDITKLSHVKHVISQVKPKVIIDTASPHAYSDHEHAHDNFTVNVDGVQHLLDVAAKVGTVKAFVYTSSGPIIAGSGGGYDHADETTPTLAVTKKGDPYHVAKALGDKLTLEANGKNAGILTACIRPTALYGEGDTQMVGPVIKVIEDGQTNIWMGYNDVHMDVVYVGHVAKAEVLAALGLLRRHVDKTAPKIDGEAFNITDDETCPPWTFFRKYWMLAGDKTSLSGVWMIPPFVVLLMANAAEWFTWATSMGKARPKILKLERMEFVLFTRTYNINKARTLLGFQPWLDIMVHGLTKYTEATSKDAYNGYELLKLIEELAIPYEEHMHAEIQTILDLHTKIASADLANIDKLMRIQAEKYSDIFKIGPLYFGCQDTHFSIDEQHSYYPHVNPASISFINHVLARRHKALWRFCPSDMFGQPRPLPETGKDPVKAEGKPKAIGEMVIGKSQWGKIALLLMSLLSACLTAFWLA</sequence>
<dbReference type="InterPro" id="IPR036291">
    <property type="entry name" value="NAD(P)-bd_dom_sf"/>
</dbReference>
<comment type="caution">
    <text evidence="5">The sequence shown here is derived from an EMBL/GenBank/DDBJ whole genome shotgun (WGS) entry which is preliminary data.</text>
</comment>
<dbReference type="SUPFAM" id="SSF51735">
    <property type="entry name" value="NAD(P)-binding Rossmann-fold domains"/>
    <property type="match status" value="1"/>
</dbReference>
<dbReference type="Pfam" id="PF01073">
    <property type="entry name" value="3Beta_HSD"/>
    <property type="match status" value="1"/>
</dbReference>
<dbReference type="InterPro" id="IPR002225">
    <property type="entry name" value="3Beta_OHSteriod_DH/Estase"/>
</dbReference>
<evidence type="ECO:0000313" key="5">
    <source>
        <dbReference type="EMBL" id="KAG9230721.1"/>
    </source>
</evidence>
<dbReference type="EMBL" id="MU251649">
    <property type="protein sequence ID" value="KAG9230721.1"/>
    <property type="molecule type" value="Genomic_DNA"/>
</dbReference>
<dbReference type="PANTHER" id="PTHR43245">
    <property type="entry name" value="BIFUNCTIONAL POLYMYXIN RESISTANCE PROTEIN ARNA"/>
    <property type="match status" value="1"/>
</dbReference>
<keyword evidence="3" id="KW-0812">Transmembrane</keyword>
<evidence type="ECO:0000256" key="3">
    <source>
        <dbReference type="SAM" id="Phobius"/>
    </source>
</evidence>
<evidence type="ECO:0000256" key="1">
    <source>
        <dbReference type="ARBA" id="ARBA00009219"/>
    </source>
</evidence>
<evidence type="ECO:0000313" key="6">
    <source>
        <dbReference type="Proteomes" id="UP000824998"/>
    </source>
</evidence>
<protein>
    <recommendedName>
        <fullName evidence="4">3-beta hydroxysteroid dehydrogenase/isomerase domain-containing protein</fullName>
    </recommendedName>
</protein>
<keyword evidence="3" id="KW-0472">Membrane</keyword>
<accession>A0A9P7YBR0</accession>
<dbReference type="Proteomes" id="UP000824998">
    <property type="component" value="Unassembled WGS sequence"/>
</dbReference>
<feature type="transmembrane region" description="Helical" evidence="3">
    <location>
        <begin position="299"/>
        <end position="320"/>
    </location>
</feature>
<dbReference type="GO" id="GO:0016616">
    <property type="term" value="F:oxidoreductase activity, acting on the CH-OH group of donors, NAD or NADP as acceptor"/>
    <property type="evidence" value="ECO:0007669"/>
    <property type="project" value="InterPro"/>
</dbReference>
<dbReference type="InterPro" id="IPR050177">
    <property type="entry name" value="Lipid_A_modif_metabolic_enz"/>
</dbReference>
<gene>
    <name evidence="5" type="ORF">BJ875DRAFT_431120</name>
</gene>
<dbReference type="PROSITE" id="PS51257">
    <property type="entry name" value="PROKAR_LIPOPROTEIN"/>
    <property type="match status" value="1"/>
</dbReference>
<comment type="similarity">
    <text evidence="1">Belongs to the 3-beta-HSD family.</text>
</comment>
<dbReference type="OrthoDB" id="10058185at2759"/>
<dbReference type="PANTHER" id="PTHR43245:SF51">
    <property type="entry name" value="SHORT CHAIN DEHYDROGENASE_REDUCTASE FAMILY 42E, MEMBER 2"/>
    <property type="match status" value="1"/>
</dbReference>
<reference evidence="5" key="1">
    <citation type="journal article" date="2021" name="IMA Fungus">
        <title>Genomic characterization of three marine fungi, including Emericellopsis atlantica sp. nov. with signatures of a generalist lifestyle and marine biomass degradation.</title>
        <authorList>
            <person name="Hagestad O.C."/>
            <person name="Hou L."/>
            <person name="Andersen J.H."/>
            <person name="Hansen E.H."/>
            <person name="Altermark B."/>
            <person name="Li C."/>
            <person name="Kuhnert E."/>
            <person name="Cox R.J."/>
            <person name="Crous P.W."/>
            <person name="Spatafora J.W."/>
            <person name="Lail K."/>
            <person name="Amirebrahimi M."/>
            <person name="Lipzen A."/>
            <person name="Pangilinan J."/>
            <person name="Andreopoulos W."/>
            <person name="Hayes R.D."/>
            <person name="Ng V."/>
            <person name="Grigoriev I.V."/>
            <person name="Jackson S.A."/>
            <person name="Sutton T.D.S."/>
            <person name="Dobson A.D.W."/>
            <person name="Rama T."/>
        </authorList>
    </citation>
    <scope>NUCLEOTIDE SEQUENCE</scope>
    <source>
        <strain evidence="5">TRa018bII</strain>
    </source>
</reference>
<keyword evidence="3" id="KW-1133">Transmembrane helix</keyword>
<dbReference type="AlphaFoldDB" id="A0A9P7YBR0"/>
<evidence type="ECO:0000256" key="2">
    <source>
        <dbReference type="ARBA" id="ARBA00023002"/>
    </source>
</evidence>
<evidence type="ECO:0000259" key="4">
    <source>
        <dbReference type="Pfam" id="PF01073"/>
    </source>
</evidence>